<dbReference type="EMBL" id="JAULSX010000002">
    <property type="protein sequence ID" value="KAK3497768.1"/>
    <property type="molecule type" value="Genomic_DNA"/>
</dbReference>
<gene>
    <name evidence="1" type="ORF">B0T23DRAFT_375136</name>
</gene>
<accession>A0AAJ0MU83</accession>
<comment type="caution">
    <text evidence="1">The sequence shown here is derived from an EMBL/GenBank/DDBJ whole genome shotgun (WGS) entry which is preliminary data.</text>
</comment>
<dbReference type="AlphaFoldDB" id="A0AAJ0MU83"/>
<sequence>MIIAGGPKSRTIMTAEKAWQDVCGKPSKPSTRRTAVWLSTGMIGTQPAWEADTTTVTTACCGLFGSLALFTKVDISNLSPSR</sequence>
<dbReference type="RefSeq" id="XP_062696032.1">
    <property type="nucleotide sequence ID" value="XM_062836883.1"/>
</dbReference>
<proteinExistence type="predicted"/>
<reference evidence="1 2" key="1">
    <citation type="journal article" date="2023" name="Mol. Phylogenet. Evol.">
        <title>Genome-scale phylogeny and comparative genomics of the fungal order Sordariales.</title>
        <authorList>
            <person name="Hensen N."/>
            <person name="Bonometti L."/>
            <person name="Westerberg I."/>
            <person name="Brannstrom I.O."/>
            <person name="Guillou S."/>
            <person name="Cros-Aarteil S."/>
            <person name="Calhoun S."/>
            <person name="Haridas S."/>
            <person name="Kuo A."/>
            <person name="Mondo S."/>
            <person name="Pangilinan J."/>
            <person name="Riley R."/>
            <person name="LaButti K."/>
            <person name="Andreopoulos B."/>
            <person name="Lipzen A."/>
            <person name="Chen C."/>
            <person name="Yan M."/>
            <person name="Daum C."/>
            <person name="Ng V."/>
            <person name="Clum A."/>
            <person name="Steindorff A."/>
            <person name="Ohm R.A."/>
            <person name="Martin F."/>
            <person name="Silar P."/>
            <person name="Natvig D.O."/>
            <person name="Lalanne C."/>
            <person name="Gautier V."/>
            <person name="Ament-Velasquez S.L."/>
            <person name="Kruys A."/>
            <person name="Hutchinson M.I."/>
            <person name="Powell A.J."/>
            <person name="Barry K."/>
            <person name="Miller A.N."/>
            <person name="Grigoriev I.V."/>
            <person name="Debuchy R."/>
            <person name="Gladieux P."/>
            <person name="Hiltunen Thoren M."/>
            <person name="Johannesson H."/>
        </authorList>
    </citation>
    <scope>NUCLEOTIDE SEQUENCE [LARGE SCALE GENOMIC DNA]</scope>
    <source>
        <strain evidence="1 2">FGSC 10403</strain>
    </source>
</reference>
<dbReference type="GeneID" id="87874505"/>
<keyword evidence="2" id="KW-1185">Reference proteome</keyword>
<evidence type="ECO:0000313" key="2">
    <source>
        <dbReference type="Proteomes" id="UP001285908"/>
    </source>
</evidence>
<dbReference type="Proteomes" id="UP001285908">
    <property type="component" value="Unassembled WGS sequence"/>
</dbReference>
<protein>
    <submittedName>
        <fullName evidence="1">Uncharacterized protein</fullName>
    </submittedName>
</protein>
<organism evidence="1 2">
    <name type="scientific">Neurospora hispaniola</name>
    <dbReference type="NCBI Taxonomy" id="588809"/>
    <lineage>
        <taxon>Eukaryota</taxon>
        <taxon>Fungi</taxon>
        <taxon>Dikarya</taxon>
        <taxon>Ascomycota</taxon>
        <taxon>Pezizomycotina</taxon>
        <taxon>Sordariomycetes</taxon>
        <taxon>Sordariomycetidae</taxon>
        <taxon>Sordariales</taxon>
        <taxon>Sordariaceae</taxon>
        <taxon>Neurospora</taxon>
    </lineage>
</organism>
<name>A0AAJ0MU83_9PEZI</name>
<evidence type="ECO:0000313" key="1">
    <source>
        <dbReference type="EMBL" id="KAK3497768.1"/>
    </source>
</evidence>